<protein>
    <submittedName>
        <fullName evidence="3">DUF1624 domain-containing protein</fullName>
    </submittedName>
</protein>
<dbReference type="Proteomes" id="UP000662747">
    <property type="component" value="Chromosome"/>
</dbReference>
<reference evidence="3 4" key="1">
    <citation type="submission" date="2021-02" db="EMBL/GenBank/DDBJ databases">
        <title>De Novo genome assembly of isolated myxobacteria.</title>
        <authorList>
            <person name="Stevens D.C."/>
        </authorList>
    </citation>
    <scope>NUCLEOTIDE SEQUENCE [LARGE SCALE GENOMIC DNA]</scope>
    <source>
        <strain evidence="4">SCPEA02</strain>
    </source>
</reference>
<dbReference type="PANTHER" id="PTHR40407">
    <property type="entry name" value="MEMBRANE PROTEIN-LIKE PROTEIN"/>
    <property type="match status" value="1"/>
</dbReference>
<feature type="transmembrane region" description="Helical" evidence="1">
    <location>
        <begin position="153"/>
        <end position="173"/>
    </location>
</feature>
<keyword evidence="1" id="KW-0472">Membrane</keyword>
<keyword evidence="4" id="KW-1185">Reference proteome</keyword>
<name>A0ABX7NJN0_9BACT</name>
<feature type="transmembrane region" description="Helical" evidence="1">
    <location>
        <begin position="125"/>
        <end position="146"/>
    </location>
</feature>
<feature type="transmembrane region" description="Helical" evidence="1">
    <location>
        <begin position="21"/>
        <end position="41"/>
    </location>
</feature>
<dbReference type="EMBL" id="CP071090">
    <property type="protein sequence ID" value="QSQ18980.1"/>
    <property type="molecule type" value="Genomic_DNA"/>
</dbReference>
<proteinExistence type="predicted"/>
<feature type="transmembrane region" description="Helical" evidence="1">
    <location>
        <begin position="202"/>
        <end position="221"/>
    </location>
</feature>
<evidence type="ECO:0000256" key="1">
    <source>
        <dbReference type="SAM" id="Phobius"/>
    </source>
</evidence>
<keyword evidence="1" id="KW-1133">Transmembrane helix</keyword>
<feature type="transmembrane region" description="Helical" evidence="1">
    <location>
        <begin position="285"/>
        <end position="304"/>
    </location>
</feature>
<evidence type="ECO:0000313" key="3">
    <source>
        <dbReference type="EMBL" id="QSQ18980.1"/>
    </source>
</evidence>
<accession>A0ABX7NJN0</accession>
<feature type="transmembrane region" description="Helical" evidence="1">
    <location>
        <begin position="348"/>
        <end position="368"/>
    </location>
</feature>
<dbReference type="PANTHER" id="PTHR40407:SF1">
    <property type="entry name" value="HEPARAN-ALPHA-GLUCOSAMINIDE N-ACETYLTRANSFERASE CATALYTIC DOMAIN-CONTAINING PROTEIN"/>
    <property type="match status" value="1"/>
</dbReference>
<feature type="transmembrane region" description="Helical" evidence="1">
    <location>
        <begin position="325"/>
        <end position="342"/>
    </location>
</feature>
<dbReference type="InterPro" id="IPR012429">
    <property type="entry name" value="HGSNAT_cat"/>
</dbReference>
<sequence length="386" mass="42639">MSFDATSDVAPAVTRSAGSRLLSVDAMRGTVMLLVFLSHFADGYLYRLGGDAERLRERLNLLTRMASPGFMLISGLMLGLLYARSPERFGAVASKLQRRGLFLLTVGHVLIVPTCRFWADEPWYLLRVLPVTDTIGLALLVGPSLVTRLGGRARAALGVALFGVSWLVSLVWWPHSMVAETLKEALFGQQHLNVLVSSFPTIPWLGFYLVGSLFGEWLGTWGRADVVGVARRFQWVGVGMGAVGVLLSLAHFWLRRMGGDLWVGGAAEALSELTSYAQKYPPGPTYLALHGGAVLSGLGLMMRAEQRGWLLPYMRWAGLIGRHSLFAFLLQFYVYFLGIYSLRLPYTHLWPLVFLATVGLQWGLLWAWDVREARTRVRPGVAASGL</sequence>
<gene>
    <name evidence="3" type="ORF">JY651_26900</name>
</gene>
<evidence type="ECO:0000313" key="4">
    <source>
        <dbReference type="Proteomes" id="UP000662747"/>
    </source>
</evidence>
<evidence type="ECO:0000259" key="2">
    <source>
        <dbReference type="Pfam" id="PF07786"/>
    </source>
</evidence>
<dbReference type="Pfam" id="PF07786">
    <property type="entry name" value="HGSNAT_cat"/>
    <property type="match status" value="1"/>
</dbReference>
<dbReference type="RefSeq" id="WP_206720568.1">
    <property type="nucleotide sequence ID" value="NZ_CP071090.1"/>
</dbReference>
<feature type="domain" description="Heparan-alpha-glucosaminide N-acetyltransferase catalytic" evidence="2">
    <location>
        <begin position="20"/>
        <end position="220"/>
    </location>
</feature>
<organism evidence="3 4">
    <name type="scientific">Pyxidicoccus parkwayensis</name>
    <dbReference type="NCBI Taxonomy" id="2813578"/>
    <lineage>
        <taxon>Bacteria</taxon>
        <taxon>Pseudomonadati</taxon>
        <taxon>Myxococcota</taxon>
        <taxon>Myxococcia</taxon>
        <taxon>Myxococcales</taxon>
        <taxon>Cystobacterineae</taxon>
        <taxon>Myxococcaceae</taxon>
        <taxon>Pyxidicoccus</taxon>
    </lineage>
</organism>
<feature type="transmembrane region" description="Helical" evidence="1">
    <location>
        <begin position="61"/>
        <end position="81"/>
    </location>
</feature>
<keyword evidence="1" id="KW-0812">Transmembrane</keyword>
<feature type="transmembrane region" description="Helical" evidence="1">
    <location>
        <begin position="233"/>
        <end position="254"/>
    </location>
</feature>